<dbReference type="AlphaFoldDB" id="A0A667GDG0"/>
<organism evidence="4 5">
    <name type="scientific">Lynx canadensis</name>
    <name type="common">Canada lynx</name>
    <name type="synonym">Felis canadensis</name>
    <dbReference type="NCBI Taxonomy" id="61383"/>
    <lineage>
        <taxon>Eukaryota</taxon>
        <taxon>Metazoa</taxon>
        <taxon>Chordata</taxon>
        <taxon>Craniata</taxon>
        <taxon>Vertebrata</taxon>
        <taxon>Euteleostomi</taxon>
        <taxon>Mammalia</taxon>
        <taxon>Eutheria</taxon>
        <taxon>Laurasiatheria</taxon>
        <taxon>Carnivora</taxon>
        <taxon>Feliformia</taxon>
        <taxon>Felidae</taxon>
        <taxon>Felinae</taxon>
        <taxon>Lynx</taxon>
    </lineage>
</organism>
<evidence type="ECO:0000256" key="2">
    <source>
        <dbReference type="SAM" id="Phobius"/>
    </source>
</evidence>
<keyword evidence="2" id="KW-0472">Membrane</keyword>
<evidence type="ECO:0000259" key="3">
    <source>
        <dbReference type="Pfam" id="PF17737"/>
    </source>
</evidence>
<dbReference type="InterPro" id="IPR040438">
    <property type="entry name" value="HIDE1"/>
</dbReference>
<dbReference type="InterPro" id="IPR036179">
    <property type="entry name" value="Ig-like_dom_sf"/>
</dbReference>
<proteinExistence type="predicted"/>
<evidence type="ECO:0000256" key="1">
    <source>
        <dbReference type="SAM" id="MobiDB-lite"/>
    </source>
</evidence>
<gene>
    <name evidence="4" type="primary">CA2H19orf38</name>
</gene>
<dbReference type="SUPFAM" id="SSF48726">
    <property type="entry name" value="Immunoglobulin"/>
    <property type="match status" value="1"/>
</dbReference>
<keyword evidence="2" id="KW-1133">Transmembrane helix</keyword>
<feature type="domain" description="C19orf38 Ig" evidence="3">
    <location>
        <begin position="48"/>
        <end position="136"/>
    </location>
</feature>
<feature type="region of interest" description="Disordered" evidence="1">
    <location>
        <begin position="210"/>
        <end position="255"/>
    </location>
</feature>
<evidence type="ECO:0000313" key="4">
    <source>
        <dbReference type="Ensembl" id="ENSLCNP00005005082.1"/>
    </source>
</evidence>
<dbReference type="Ensembl" id="ENSLCNT00005005737.1">
    <property type="protein sequence ID" value="ENSLCNP00005005082.1"/>
    <property type="gene ID" value="ENSLCNG00005003421.1"/>
</dbReference>
<dbReference type="PANTHER" id="PTHR36859:SF1">
    <property type="entry name" value="PROTEIN HIDE1"/>
    <property type="match status" value="1"/>
</dbReference>
<feature type="compositionally biased region" description="Low complexity" evidence="1">
    <location>
        <begin position="235"/>
        <end position="252"/>
    </location>
</feature>
<sequence>ELRWNPCLALIFPGVEPLQGPSPPYTPTVSNSGGPAGSLAIPAPSILLVPPHPSSQEDPIHIACVAPGGFPGANFTLYRGRQVVQLLQAPADQLRVTFNLTGGGREAPGGTFHCQYEVLGEQPQLSDLSDTVSVSFPVPTWILALSLSLAGALLLLAGLVTIAVVVRRVKIKKMQKKRERESCWAQINFATTDMTFDNSLFAISTKMNPEDPATLDAGSRSVETPGNSGPRKRPTSTSSSPSPPNSALSGPPEAEDRGPLCVCALSIQAPCLEGLRLL</sequence>
<evidence type="ECO:0000313" key="5">
    <source>
        <dbReference type="Proteomes" id="UP000472241"/>
    </source>
</evidence>
<reference evidence="4" key="1">
    <citation type="submission" date="2025-08" db="UniProtKB">
        <authorList>
            <consortium name="Ensembl"/>
        </authorList>
    </citation>
    <scope>IDENTIFICATION</scope>
</reference>
<dbReference type="InterPro" id="IPR013783">
    <property type="entry name" value="Ig-like_fold"/>
</dbReference>
<protein>
    <submittedName>
        <fullName evidence="4">Chromosome 19 open reading frame 38</fullName>
    </submittedName>
</protein>
<dbReference type="Gene3D" id="2.60.40.10">
    <property type="entry name" value="Immunoglobulins"/>
    <property type="match status" value="1"/>
</dbReference>
<dbReference type="Proteomes" id="UP000472241">
    <property type="component" value="Unplaced"/>
</dbReference>
<keyword evidence="5" id="KW-1185">Reference proteome</keyword>
<reference evidence="4" key="2">
    <citation type="submission" date="2025-09" db="UniProtKB">
        <authorList>
            <consortium name="Ensembl"/>
        </authorList>
    </citation>
    <scope>IDENTIFICATION</scope>
</reference>
<accession>A0A667GDG0</accession>
<name>A0A667GDG0_LYNCA</name>
<feature type="transmembrane region" description="Helical" evidence="2">
    <location>
        <begin position="141"/>
        <end position="166"/>
    </location>
</feature>
<keyword evidence="2" id="KW-0812">Transmembrane</keyword>
<dbReference type="PANTHER" id="PTHR36859">
    <property type="entry name" value="PROTEIN HIDE1"/>
    <property type="match status" value="1"/>
</dbReference>
<dbReference type="Pfam" id="PF17737">
    <property type="entry name" value="Ig_C19orf38"/>
    <property type="match status" value="1"/>
</dbReference>
<dbReference type="InterPro" id="IPR041066">
    <property type="entry name" value="C19orf38_Ig"/>
</dbReference>